<keyword evidence="4 7" id="KW-0812">Transmembrane</keyword>
<dbReference type="PANTHER" id="PTHR34582">
    <property type="entry name" value="UPF0702 TRANSMEMBRANE PROTEIN YCAP"/>
    <property type="match status" value="1"/>
</dbReference>
<dbReference type="AlphaFoldDB" id="A0A1H0S2Z0"/>
<name>A0A1H0S2Z0_9BACI</name>
<feature type="domain" description="YetF C-terminal" evidence="8">
    <location>
        <begin position="91"/>
        <end position="222"/>
    </location>
</feature>
<sequence length="236" mass="26827">MDEMTEVFTIPAWLEVTIRSVCIIIGLFVITKLLGKKQLSKLSFFEYVAGITIGDIAGTLSMDAELQLSSGIISILIWSLVPFIISFFSIRSKKFQEFIEGKPTVFIKEGKVMEGNLRKEKFTAEELLSQLRKSRVFQLSDIEYALLEPCGNLSYLLKREKQPLTYGDLHQYVPSFREPKSVVIDGEIMDEPLISIGLNRGWLLEELEKKGLSSKEVFLAQIDSNGEMKIDLYNDK</sequence>
<keyword evidence="3" id="KW-1003">Cell membrane</keyword>
<evidence type="ECO:0000256" key="4">
    <source>
        <dbReference type="ARBA" id="ARBA00022692"/>
    </source>
</evidence>
<dbReference type="InterPro" id="IPR007353">
    <property type="entry name" value="DUF421"/>
</dbReference>
<evidence type="ECO:0000256" key="2">
    <source>
        <dbReference type="ARBA" id="ARBA00006448"/>
    </source>
</evidence>
<gene>
    <name evidence="9" type="ORF">SAMN05216565_102512</name>
</gene>
<feature type="transmembrane region" description="Helical" evidence="7">
    <location>
        <begin position="12"/>
        <end position="30"/>
    </location>
</feature>
<feature type="transmembrane region" description="Helical" evidence="7">
    <location>
        <begin position="68"/>
        <end position="90"/>
    </location>
</feature>
<dbReference type="PANTHER" id="PTHR34582:SF7">
    <property type="entry name" value="UPF0702 TRANSMEMBRANE PROTEIN YDFS"/>
    <property type="match status" value="1"/>
</dbReference>
<comment type="similarity">
    <text evidence="2">Belongs to the UPF0702 family.</text>
</comment>
<evidence type="ECO:0000256" key="7">
    <source>
        <dbReference type="SAM" id="Phobius"/>
    </source>
</evidence>
<evidence type="ECO:0000259" key="8">
    <source>
        <dbReference type="Pfam" id="PF04239"/>
    </source>
</evidence>
<keyword evidence="10" id="KW-1185">Reference proteome</keyword>
<dbReference type="Proteomes" id="UP000199159">
    <property type="component" value="Unassembled WGS sequence"/>
</dbReference>
<protein>
    <submittedName>
        <fullName evidence="9">Uncharacterized membrane protein YcaP, DUF421 family</fullName>
    </submittedName>
</protein>
<comment type="subcellular location">
    <subcellularLocation>
        <location evidence="1">Cell membrane</location>
        <topology evidence="1">Multi-pass membrane protein</topology>
    </subcellularLocation>
</comment>
<evidence type="ECO:0000256" key="3">
    <source>
        <dbReference type="ARBA" id="ARBA00022475"/>
    </source>
</evidence>
<dbReference type="Pfam" id="PF04239">
    <property type="entry name" value="DUF421"/>
    <property type="match status" value="1"/>
</dbReference>
<evidence type="ECO:0000256" key="1">
    <source>
        <dbReference type="ARBA" id="ARBA00004651"/>
    </source>
</evidence>
<dbReference type="STRING" id="930152.SAMN05216565_102512"/>
<evidence type="ECO:0000256" key="5">
    <source>
        <dbReference type="ARBA" id="ARBA00022989"/>
    </source>
</evidence>
<dbReference type="Gene3D" id="3.30.240.20">
    <property type="entry name" value="bsu07140 like domains"/>
    <property type="match status" value="2"/>
</dbReference>
<keyword evidence="6 7" id="KW-0472">Membrane</keyword>
<dbReference type="GO" id="GO:0005886">
    <property type="term" value="C:plasma membrane"/>
    <property type="evidence" value="ECO:0007669"/>
    <property type="project" value="UniProtKB-SubCell"/>
</dbReference>
<accession>A0A1H0S2Z0</accession>
<reference evidence="10" key="1">
    <citation type="submission" date="2016-10" db="EMBL/GenBank/DDBJ databases">
        <authorList>
            <person name="Varghese N."/>
            <person name="Submissions S."/>
        </authorList>
    </citation>
    <scope>NUCLEOTIDE SEQUENCE [LARGE SCALE GENOMIC DNA]</scope>
    <source>
        <strain evidence="10">IBRC-M10078</strain>
    </source>
</reference>
<dbReference type="EMBL" id="FNJU01000002">
    <property type="protein sequence ID" value="SDP35975.1"/>
    <property type="molecule type" value="Genomic_DNA"/>
</dbReference>
<evidence type="ECO:0000313" key="10">
    <source>
        <dbReference type="Proteomes" id="UP000199159"/>
    </source>
</evidence>
<dbReference type="InterPro" id="IPR023090">
    <property type="entry name" value="UPF0702_alpha/beta_dom_sf"/>
</dbReference>
<organism evidence="9 10">
    <name type="scientific">Litchfieldia salsa</name>
    <dbReference type="NCBI Taxonomy" id="930152"/>
    <lineage>
        <taxon>Bacteria</taxon>
        <taxon>Bacillati</taxon>
        <taxon>Bacillota</taxon>
        <taxon>Bacilli</taxon>
        <taxon>Bacillales</taxon>
        <taxon>Bacillaceae</taxon>
        <taxon>Litchfieldia</taxon>
    </lineage>
</organism>
<keyword evidence="5 7" id="KW-1133">Transmembrane helix</keyword>
<evidence type="ECO:0000313" key="9">
    <source>
        <dbReference type="EMBL" id="SDP35975.1"/>
    </source>
</evidence>
<evidence type="ECO:0000256" key="6">
    <source>
        <dbReference type="ARBA" id="ARBA00023136"/>
    </source>
</evidence>
<proteinExistence type="inferred from homology"/>